<dbReference type="InterPro" id="IPR015020">
    <property type="entry name" value="Rv2525c-like_Glyco_Hydro-like"/>
</dbReference>
<dbReference type="OrthoDB" id="1795295at2"/>
<proteinExistence type="predicted"/>
<protein>
    <recommendedName>
        <fullName evidence="1">Rv2525c-like glycoside hydrolase-like domain-containing protein</fullName>
    </recommendedName>
</protein>
<dbReference type="Pfam" id="PF08924">
    <property type="entry name" value="Rv2525c_GlyHyd-like"/>
    <property type="match status" value="1"/>
</dbReference>
<keyword evidence="3" id="KW-1185">Reference proteome</keyword>
<organism evidence="2 3">
    <name type="scientific">Paenibacillus donghaensis</name>
    <dbReference type="NCBI Taxonomy" id="414771"/>
    <lineage>
        <taxon>Bacteria</taxon>
        <taxon>Bacillati</taxon>
        <taxon>Bacillota</taxon>
        <taxon>Bacilli</taxon>
        <taxon>Bacillales</taxon>
        <taxon>Paenibacillaceae</taxon>
        <taxon>Paenibacillus</taxon>
    </lineage>
</organism>
<accession>A0A2Z2KUA2</accession>
<name>A0A2Z2KUA2_9BACL</name>
<sequence length="201" mass="21610">MAAGVSTGIRVNTTTKASCMVSSGLTFVGRYYKPSVAGSYEDRLQKPEAQTISNAGMSIFSIYQYDARSTASFTSAQAHTDGATAVNQAVAAGQPTGTAIYFAVDYDATASDLSNIIVPYFKIVKTYLDSYGYQLGVYGGYRTTITVGAAIPSIYRFQTDSWSNGQADPSRRLYQYTHNTAICSSTMDKVESIGSFGGWKL</sequence>
<dbReference type="AlphaFoldDB" id="A0A2Z2KUA2"/>
<dbReference type="Proteomes" id="UP000249890">
    <property type="component" value="Chromosome"/>
</dbReference>
<dbReference type="InterPro" id="IPR017853">
    <property type="entry name" value="GH"/>
</dbReference>
<dbReference type="KEGG" id="pdh:B9T62_29970"/>
<gene>
    <name evidence="2" type="ORF">B9T62_29970</name>
</gene>
<reference evidence="2 3" key="1">
    <citation type="submission" date="2017-06" db="EMBL/GenBank/DDBJ databases">
        <title>Complete genome sequence of Paenibacillus donghaensis KCTC 13049T isolated from East Sea sediment, South Korea.</title>
        <authorList>
            <person name="Jung B.K."/>
            <person name="Hong S.-J."/>
            <person name="Shin J.-H."/>
        </authorList>
    </citation>
    <scope>NUCLEOTIDE SEQUENCE [LARGE SCALE GENOMIC DNA]</scope>
    <source>
        <strain evidence="2 3">KCTC 13049</strain>
    </source>
</reference>
<dbReference type="RefSeq" id="WP_087918581.1">
    <property type="nucleotide sequence ID" value="NZ_CP021780.1"/>
</dbReference>
<dbReference type="Gene3D" id="3.20.20.80">
    <property type="entry name" value="Glycosidases"/>
    <property type="match status" value="1"/>
</dbReference>
<dbReference type="EMBL" id="CP021780">
    <property type="protein sequence ID" value="ASA24611.1"/>
    <property type="molecule type" value="Genomic_DNA"/>
</dbReference>
<dbReference type="SUPFAM" id="SSF51445">
    <property type="entry name" value="(Trans)glycosidases"/>
    <property type="match status" value="1"/>
</dbReference>
<evidence type="ECO:0000259" key="1">
    <source>
        <dbReference type="Pfam" id="PF08924"/>
    </source>
</evidence>
<evidence type="ECO:0000313" key="2">
    <source>
        <dbReference type="EMBL" id="ASA24611.1"/>
    </source>
</evidence>
<evidence type="ECO:0000313" key="3">
    <source>
        <dbReference type="Proteomes" id="UP000249890"/>
    </source>
</evidence>
<feature type="domain" description="Rv2525c-like glycoside hydrolase-like" evidence="1">
    <location>
        <begin position="20"/>
        <end position="184"/>
    </location>
</feature>